<name>A0AAV7W4P0_PLEWA</name>
<dbReference type="EMBL" id="JANPWB010000002">
    <property type="protein sequence ID" value="KAJ1208955.1"/>
    <property type="molecule type" value="Genomic_DNA"/>
</dbReference>
<organism evidence="2 3">
    <name type="scientific">Pleurodeles waltl</name>
    <name type="common">Iberian ribbed newt</name>
    <dbReference type="NCBI Taxonomy" id="8319"/>
    <lineage>
        <taxon>Eukaryota</taxon>
        <taxon>Metazoa</taxon>
        <taxon>Chordata</taxon>
        <taxon>Craniata</taxon>
        <taxon>Vertebrata</taxon>
        <taxon>Euteleostomi</taxon>
        <taxon>Amphibia</taxon>
        <taxon>Batrachia</taxon>
        <taxon>Caudata</taxon>
        <taxon>Salamandroidea</taxon>
        <taxon>Salamandridae</taxon>
        <taxon>Pleurodelinae</taxon>
        <taxon>Pleurodeles</taxon>
    </lineage>
</organism>
<evidence type="ECO:0000256" key="1">
    <source>
        <dbReference type="SAM" id="MobiDB-lite"/>
    </source>
</evidence>
<feature type="compositionally biased region" description="Basic and acidic residues" evidence="1">
    <location>
        <begin position="43"/>
        <end position="52"/>
    </location>
</feature>
<keyword evidence="3" id="KW-1185">Reference proteome</keyword>
<comment type="caution">
    <text evidence="2">The sequence shown here is derived from an EMBL/GenBank/DDBJ whole genome shotgun (WGS) entry which is preliminary data.</text>
</comment>
<sequence>MAASTCAAVRQDCIHGPVFGPAEALTFGSGGYGCKPGLQPSPRRREWSERARTGVTRSRRSSAAIRRSRPALHPQTSFLWGPRPAPAPAYRLLASSVLPGLERRLRVTNHPALLTQAVRAPRRMWIAVTVTDFRKRVP</sequence>
<evidence type="ECO:0000313" key="2">
    <source>
        <dbReference type="EMBL" id="KAJ1208955.1"/>
    </source>
</evidence>
<feature type="region of interest" description="Disordered" evidence="1">
    <location>
        <begin position="33"/>
        <end position="70"/>
    </location>
</feature>
<proteinExistence type="predicted"/>
<reference evidence="2" key="1">
    <citation type="journal article" date="2022" name="bioRxiv">
        <title>Sequencing and chromosome-scale assembly of the giantPleurodeles waltlgenome.</title>
        <authorList>
            <person name="Brown T."/>
            <person name="Elewa A."/>
            <person name="Iarovenko S."/>
            <person name="Subramanian E."/>
            <person name="Araus A.J."/>
            <person name="Petzold A."/>
            <person name="Susuki M."/>
            <person name="Suzuki K.-i.T."/>
            <person name="Hayashi T."/>
            <person name="Toyoda A."/>
            <person name="Oliveira C."/>
            <person name="Osipova E."/>
            <person name="Leigh N.D."/>
            <person name="Simon A."/>
            <person name="Yun M.H."/>
        </authorList>
    </citation>
    <scope>NUCLEOTIDE SEQUENCE</scope>
    <source>
        <strain evidence="2">20211129_DDA</strain>
        <tissue evidence="2">Liver</tissue>
    </source>
</reference>
<protein>
    <submittedName>
        <fullName evidence="2">Uncharacterized protein</fullName>
    </submittedName>
</protein>
<evidence type="ECO:0000313" key="3">
    <source>
        <dbReference type="Proteomes" id="UP001066276"/>
    </source>
</evidence>
<dbReference type="Proteomes" id="UP001066276">
    <property type="component" value="Chromosome 1_2"/>
</dbReference>
<accession>A0AAV7W4P0</accession>
<gene>
    <name evidence="2" type="ORF">NDU88_004334</name>
</gene>
<dbReference type="AlphaFoldDB" id="A0AAV7W4P0"/>